<dbReference type="InterPro" id="IPR010569">
    <property type="entry name" value="Myotubularin-like_Pase_dom"/>
</dbReference>
<dbReference type="InterPro" id="IPR000387">
    <property type="entry name" value="Tyr_Pase_dom"/>
</dbReference>
<evidence type="ECO:0000313" key="7">
    <source>
        <dbReference type="EMBL" id="KAF0730455.1"/>
    </source>
</evidence>
<reference evidence="7 8" key="1">
    <citation type="submission" date="2019-07" db="EMBL/GenBank/DDBJ databases">
        <title>Genomics analysis of Aphanomyces spp. identifies a new class of oomycete effector associated with host adaptation.</title>
        <authorList>
            <person name="Gaulin E."/>
        </authorList>
    </citation>
    <scope>NUCLEOTIDE SEQUENCE [LARGE SCALE GENOMIC DNA]</scope>
    <source>
        <strain evidence="7 8">ATCC 201684</strain>
    </source>
</reference>
<feature type="binding site" evidence="3">
    <location>
        <begin position="364"/>
        <end position="365"/>
    </location>
    <ligand>
        <name>substrate</name>
    </ligand>
</feature>
<dbReference type="AlphaFoldDB" id="A0A6G0WSJ8"/>
<dbReference type="Pfam" id="PF06602">
    <property type="entry name" value="Myotub-related"/>
    <property type="match status" value="1"/>
</dbReference>
<feature type="binding site" evidence="3">
    <location>
        <begin position="428"/>
        <end position="434"/>
    </location>
    <ligand>
        <name>substrate</name>
    </ligand>
</feature>
<dbReference type="PROSITE" id="PS50056">
    <property type="entry name" value="TYR_PHOSPHATASE_2"/>
    <property type="match status" value="1"/>
</dbReference>
<dbReference type="Gene3D" id="3.90.190.10">
    <property type="entry name" value="Protein tyrosine phosphatase superfamily"/>
    <property type="match status" value="1"/>
</dbReference>
<evidence type="ECO:0000256" key="4">
    <source>
        <dbReference type="SAM" id="MobiDB-lite"/>
    </source>
</evidence>
<name>A0A6G0WSJ8_9STRA</name>
<dbReference type="InterPro" id="IPR029021">
    <property type="entry name" value="Prot-tyrosine_phosphatase-like"/>
</dbReference>
<feature type="compositionally biased region" description="Low complexity" evidence="4">
    <location>
        <begin position="15"/>
        <end position="34"/>
    </location>
</feature>
<feature type="domain" description="Myotubularin phosphatase" evidence="6">
    <location>
        <begin position="211"/>
        <end position="598"/>
    </location>
</feature>
<dbReference type="PANTHER" id="PTHR10807">
    <property type="entry name" value="MYOTUBULARIN-RELATED"/>
    <property type="match status" value="1"/>
</dbReference>
<evidence type="ECO:0000259" key="6">
    <source>
        <dbReference type="PROSITE" id="PS51339"/>
    </source>
</evidence>
<comment type="subcellular location">
    <subcellularLocation>
        <location evidence="1">Endomembrane system</location>
        <topology evidence="1">Peripheral membrane protein</topology>
    </subcellularLocation>
</comment>
<protein>
    <submittedName>
        <fullName evidence="7">Uncharacterized protein</fullName>
    </submittedName>
</protein>
<dbReference type="VEuPathDB" id="FungiDB:AeMF1_015935"/>
<keyword evidence="8" id="KW-1185">Reference proteome</keyword>
<proteinExistence type="predicted"/>
<dbReference type="PROSITE" id="PS00383">
    <property type="entry name" value="TYR_PHOSPHATASE_1"/>
    <property type="match status" value="1"/>
</dbReference>
<evidence type="ECO:0000256" key="2">
    <source>
        <dbReference type="PIRSR" id="PIRSR630564-1"/>
    </source>
</evidence>
<dbReference type="PANTHER" id="PTHR10807:SF128">
    <property type="entry name" value="PHOSPHATIDYLINOSITOL-3,5-BISPHOSPHATE 3-PHOSPHATASE"/>
    <property type="match status" value="1"/>
</dbReference>
<dbReference type="GO" id="GO:0012505">
    <property type="term" value="C:endomembrane system"/>
    <property type="evidence" value="ECO:0007669"/>
    <property type="project" value="UniProtKB-SubCell"/>
</dbReference>
<feature type="region of interest" description="Disordered" evidence="4">
    <location>
        <begin position="15"/>
        <end position="36"/>
    </location>
</feature>
<dbReference type="InterPro" id="IPR030564">
    <property type="entry name" value="Myotubularin"/>
</dbReference>
<dbReference type="Proteomes" id="UP000481153">
    <property type="component" value="Unassembled WGS sequence"/>
</dbReference>
<dbReference type="SUPFAM" id="SSF52799">
    <property type="entry name" value="(Phosphotyrosine protein) phosphatases II"/>
    <property type="match status" value="1"/>
</dbReference>
<dbReference type="PROSITE" id="PS51339">
    <property type="entry name" value="PPASE_MYOTUBULARIN"/>
    <property type="match status" value="1"/>
</dbReference>
<evidence type="ECO:0000256" key="3">
    <source>
        <dbReference type="PIRSR" id="PIRSR630564-2"/>
    </source>
</evidence>
<dbReference type="SMART" id="SM00404">
    <property type="entry name" value="PTPc_motif"/>
    <property type="match status" value="1"/>
</dbReference>
<dbReference type="InterPro" id="IPR016130">
    <property type="entry name" value="Tyr_Pase_AS"/>
</dbReference>
<dbReference type="CDD" id="cd14507">
    <property type="entry name" value="PTP-MTM-like"/>
    <property type="match status" value="1"/>
</dbReference>
<organism evidence="7 8">
    <name type="scientific">Aphanomyces euteiches</name>
    <dbReference type="NCBI Taxonomy" id="100861"/>
    <lineage>
        <taxon>Eukaryota</taxon>
        <taxon>Sar</taxon>
        <taxon>Stramenopiles</taxon>
        <taxon>Oomycota</taxon>
        <taxon>Saprolegniomycetes</taxon>
        <taxon>Saprolegniales</taxon>
        <taxon>Verrucalvaceae</taxon>
        <taxon>Aphanomyces</taxon>
    </lineage>
</organism>
<gene>
    <name evidence="7" type="ORF">Ae201684_012155</name>
</gene>
<evidence type="ECO:0000259" key="5">
    <source>
        <dbReference type="PROSITE" id="PS50056"/>
    </source>
</evidence>
<accession>A0A6G0WSJ8</accession>
<evidence type="ECO:0000313" key="8">
    <source>
        <dbReference type="Proteomes" id="UP000481153"/>
    </source>
</evidence>
<evidence type="ECO:0000256" key="1">
    <source>
        <dbReference type="ARBA" id="ARBA00004184"/>
    </source>
</evidence>
<dbReference type="InterPro" id="IPR003595">
    <property type="entry name" value="Tyr_Pase_cat"/>
</dbReference>
<dbReference type="GO" id="GO:0005737">
    <property type="term" value="C:cytoplasm"/>
    <property type="evidence" value="ECO:0007669"/>
    <property type="project" value="UniProtKB-ARBA"/>
</dbReference>
<feature type="domain" description="Tyrosine specific protein phosphatases" evidence="5">
    <location>
        <begin position="397"/>
        <end position="463"/>
    </location>
</feature>
<feature type="active site" description="Phosphocysteine intermediate" evidence="2">
    <location>
        <position position="428"/>
    </location>
</feature>
<sequence length="642" mass="71927">MCTHHQRMARVMALAPKKPVQSSAPPAAPTVSSSPPVPPTYIPPVVGALPLRSSALPIHVPTESFSDYLKVSFPGEVKLASLACTFEVSQREGVSGTLIVTNYRLRFEPSQKHDPRQFTSLNHSVLQEAIMPGLPTASVCKLNYPQTKSYDSNAALPTQIVVNFRNSRTWFLRGNVQELMLTLNRIVFVDSSMSLFAFARGNLSSPDQLAGHSIYDVRRDFQEMGVNFSAPDCAFRVTELNRSFTLCPTYPPLLVVPARLSDPQVTAVAEFRSKRRLPLCCWVHASNTASLWRCAQPKRGLFHAQNSDDEHMLLMIAQTNKINQKVWIVDCRPELNARANNLTGGGTESSSIRHATVTFMNIANIHAMRESLEALRQLFLYSSSDADLQWHSRVESTKWLYHIRLVLTAAIQTAQSIHERAQSVVVHCSDGWDRTGQVCALAQLLLDPKYRTIEGFIHLIEKEWIQVGHKFEDRVGPGKAENDEQAPIFLQFLDCVWQLHRQFPTYFEFSSVALVCIAFHVTSGRFGTFLGNCARDRVSMNIAQRTPSLWSFIIENRRQFENPFFRPYNRDVHHGESGALVPPLSLVLRRVILWDDMYCALPACGNVTPPRFASADFSGVAKTATEDLETAMSAATARILSI</sequence>
<comment type="caution">
    <text evidence="7">The sequence shown here is derived from an EMBL/GenBank/DDBJ whole genome shotgun (WGS) entry which is preliminary data.</text>
</comment>
<dbReference type="EMBL" id="VJMJ01000154">
    <property type="protein sequence ID" value="KAF0730455.1"/>
    <property type="molecule type" value="Genomic_DNA"/>
</dbReference>